<dbReference type="EMBL" id="RSCD01000012">
    <property type="protein sequence ID" value="RSH89977.1"/>
    <property type="molecule type" value="Genomic_DNA"/>
</dbReference>
<comment type="caution">
    <text evidence="1">The sequence shown here is derived from an EMBL/GenBank/DDBJ whole genome shotgun (WGS) entry which is preliminary data.</text>
</comment>
<reference evidence="1 2" key="1">
    <citation type="submission" date="2018-11" db="EMBL/GenBank/DDBJ databases">
        <title>Genome sequence of Saitozyma podzolica DSM 27192.</title>
        <authorList>
            <person name="Aliyu H."/>
            <person name="Gorte O."/>
            <person name="Ochsenreither K."/>
        </authorList>
    </citation>
    <scope>NUCLEOTIDE SEQUENCE [LARGE SCALE GENOMIC DNA]</scope>
    <source>
        <strain evidence="1 2">DSM 27192</strain>
    </source>
</reference>
<keyword evidence="2" id="KW-1185">Reference proteome</keyword>
<proteinExistence type="predicted"/>
<dbReference type="AlphaFoldDB" id="A0A427YG58"/>
<gene>
    <name evidence="1" type="ORF">EHS25_001963</name>
</gene>
<organism evidence="1 2">
    <name type="scientific">Saitozyma podzolica</name>
    <dbReference type="NCBI Taxonomy" id="1890683"/>
    <lineage>
        <taxon>Eukaryota</taxon>
        <taxon>Fungi</taxon>
        <taxon>Dikarya</taxon>
        <taxon>Basidiomycota</taxon>
        <taxon>Agaricomycotina</taxon>
        <taxon>Tremellomycetes</taxon>
        <taxon>Tremellales</taxon>
        <taxon>Trimorphomycetaceae</taxon>
        <taxon>Saitozyma</taxon>
    </lineage>
</organism>
<name>A0A427YG58_9TREE</name>
<accession>A0A427YG58</accession>
<protein>
    <submittedName>
        <fullName evidence="1">Uncharacterized protein</fullName>
    </submittedName>
</protein>
<evidence type="ECO:0000313" key="2">
    <source>
        <dbReference type="Proteomes" id="UP000279259"/>
    </source>
</evidence>
<evidence type="ECO:0000313" key="1">
    <source>
        <dbReference type="EMBL" id="RSH89977.1"/>
    </source>
</evidence>
<dbReference type="Proteomes" id="UP000279259">
    <property type="component" value="Unassembled WGS sequence"/>
</dbReference>
<sequence>MCAGTYTGFRQCGGCLSRCLLPYRFGVGTKGVVEPVIRVARKAVDDSLRRSFTLSPPWISATLSTQWIEGKSPLNCATLPPASTGQADGRWGYLPTSLWPAERQGPPTASPQHKASARVIVVPLMFSLGIRALLDHLASTLSQRLILAYLDDIYTHGLCFLRPRHTSGIVVPQTGLDTRRYASVRALDCDGVQVHLEPFIIGKRGRNDIRITGSASSGLTSEDIDITNVSLAFQASQGRVGTKGSDGVTQPRLLSMHASELQVTPVGDGVRVFASNLSGKLPRRGV</sequence>